<organism evidence="1 2">
    <name type="scientific">Russula earlei</name>
    <dbReference type="NCBI Taxonomy" id="71964"/>
    <lineage>
        <taxon>Eukaryota</taxon>
        <taxon>Fungi</taxon>
        <taxon>Dikarya</taxon>
        <taxon>Basidiomycota</taxon>
        <taxon>Agaricomycotina</taxon>
        <taxon>Agaricomycetes</taxon>
        <taxon>Russulales</taxon>
        <taxon>Russulaceae</taxon>
        <taxon>Russula</taxon>
    </lineage>
</organism>
<name>A0ACC0ULA9_9AGAM</name>
<gene>
    <name evidence="1" type="ORF">F5148DRAFT_1162250</name>
</gene>
<reference evidence="1" key="1">
    <citation type="submission" date="2021-03" db="EMBL/GenBank/DDBJ databases">
        <title>Evolutionary priming and transition to the ectomycorrhizal habit in an iconic lineage of mushroom-forming fungi: is preadaptation a requirement?</title>
        <authorList>
            <consortium name="DOE Joint Genome Institute"/>
            <person name="Looney B.P."/>
            <person name="Miyauchi S."/>
            <person name="Morin E."/>
            <person name="Drula E."/>
            <person name="Courty P.E."/>
            <person name="Chicoki N."/>
            <person name="Fauchery L."/>
            <person name="Kohler A."/>
            <person name="Kuo A."/>
            <person name="LaButti K."/>
            <person name="Pangilinan J."/>
            <person name="Lipzen A."/>
            <person name="Riley R."/>
            <person name="Andreopoulos W."/>
            <person name="He G."/>
            <person name="Johnson J."/>
            <person name="Barry K.W."/>
            <person name="Grigoriev I.V."/>
            <person name="Nagy L."/>
            <person name="Hibbett D."/>
            <person name="Henrissat B."/>
            <person name="Matheny P.B."/>
            <person name="Labbe J."/>
            <person name="Martin A.F."/>
        </authorList>
    </citation>
    <scope>NUCLEOTIDE SEQUENCE</scope>
    <source>
        <strain evidence="1">BPL698</strain>
    </source>
</reference>
<accession>A0ACC0ULA9</accession>
<proteinExistence type="predicted"/>
<evidence type="ECO:0000313" key="1">
    <source>
        <dbReference type="EMBL" id="KAI9512510.1"/>
    </source>
</evidence>
<evidence type="ECO:0000313" key="2">
    <source>
        <dbReference type="Proteomes" id="UP001207468"/>
    </source>
</evidence>
<dbReference type="Proteomes" id="UP001207468">
    <property type="component" value="Unassembled WGS sequence"/>
</dbReference>
<protein>
    <submittedName>
        <fullName evidence="1">Uncharacterized protein</fullName>
    </submittedName>
</protein>
<keyword evidence="2" id="KW-1185">Reference proteome</keyword>
<dbReference type="EMBL" id="JAGFNK010000008">
    <property type="protein sequence ID" value="KAI9512510.1"/>
    <property type="molecule type" value="Genomic_DNA"/>
</dbReference>
<comment type="caution">
    <text evidence="1">The sequence shown here is derived from an EMBL/GenBank/DDBJ whole genome shotgun (WGS) entry which is preliminary data.</text>
</comment>
<sequence length="266" mass="30008">MAASSRHRSPSPSPAPSSSYDIWTHAHELPPQIANSRKKPSIAQLQRLQTIFDASRYITKDERNILAHEIGLDAKFITVWFQNRRQSDKRKMWTKKDRAKKKENACQEIDTATLKPAVSLDQVASRMERVQTPVQPVKPRASPPSYALQLLNAPRQVKSEKSLEWACANARVGSKRRLKKDKRFREINPQTLAPCRRLVVQEKQLEVNSDDEDHDGETSTPPSSQSRHEAAFGTTAESQVQSKSDLDGKSSEDVEAAMVLLQFLQG</sequence>